<dbReference type="RefSeq" id="WP_147742389.1">
    <property type="nucleotide sequence ID" value="NZ_VRUR01000001.1"/>
</dbReference>
<keyword evidence="4" id="KW-1185">Reference proteome</keyword>
<accession>A0A5C8V9T2</accession>
<protein>
    <submittedName>
        <fullName evidence="3">DinB family protein</fullName>
    </submittedName>
</protein>
<name>A0A5C8V9T2_9FLAO</name>
<proteinExistence type="predicted"/>
<evidence type="ECO:0000313" key="4">
    <source>
        <dbReference type="Proteomes" id="UP000321456"/>
    </source>
</evidence>
<reference evidence="3 4" key="1">
    <citation type="submission" date="2019-08" db="EMBL/GenBank/DDBJ databases">
        <title>Professor.</title>
        <authorList>
            <person name="Park J.S."/>
        </authorList>
    </citation>
    <scope>NUCLEOTIDE SEQUENCE [LARGE SCALE GENOMIC DNA]</scope>
    <source>
        <strain evidence="3 4">176CP5-101</strain>
    </source>
</reference>
<sequence length="202" mass="22838">MKKLILPMVALLLFSFSADTFKLSDDERKMAVKHLTETSEHMFKVLKGLNEEQLNFKSEEGAWSIAECVEHLAISENAFGGLIQKTVAAGPNPALKDSVKMKDEELLGIITNRDHKVKTREPFEPTGKFGSHEATAKAFMDKRSEHIAYIGSTEDDLRNRFSNDLPFGTIDGFQIVLFMSGHTERHVKQMEEVMAHKLFPKK</sequence>
<keyword evidence="1" id="KW-0732">Signal</keyword>
<evidence type="ECO:0000313" key="3">
    <source>
        <dbReference type="EMBL" id="TXN37959.1"/>
    </source>
</evidence>
<dbReference type="InterPro" id="IPR034660">
    <property type="entry name" value="DinB/YfiT-like"/>
</dbReference>
<organism evidence="3 4">
    <name type="scientific">Flagellimonas hymeniacidonis</name>
    <dbReference type="NCBI Taxonomy" id="2603628"/>
    <lineage>
        <taxon>Bacteria</taxon>
        <taxon>Pseudomonadati</taxon>
        <taxon>Bacteroidota</taxon>
        <taxon>Flavobacteriia</taxon>
        <taxon>Flavobacteriales</taxon>
        <taxon>Flavobacteriaceae</taxon>
        <taxon>Flagellimonas</taxon>
    </lineage>
</organism>
<gene>
    <name evidence="3" type="ORF">FVB32_06620</name>
</gene>
<comment type="caution">
    <text evidence="3">The sequence shown here is derived from an EMBL/GenBank/DDBJ whole genome shotgun (WGS) entry which is preliminary data.</text>
</comment>
<dbReference type="AlphaFoldDB" id="A0A5C8V9T2"/>
<dbReference type="SUPFAM" id="SSF109854">
    <property type="entry name" value="DinB/YfiT-like putative metalloenzymes"/>
    <property type="match status" value="1"/>
</dbReference>
<feature type="chain" id="PRO_5023027582" evidence="1">
    <location>
        <begin position="19"/>
        <end position="202"/>
    </location>
</feature>
<dbReference type="Proteomes" id="UP000321456">
    <property type="component" value="Unassembled WGS sequence"/>
</dbReference>
<dbReference type="InterPro" id="IPR024775">
    <property type="entry name" value="DinB-like"/>
</dbReference>
<dbReference type="Gene3D" id="1.20.120.450">
    <property type="entry name" value="dinb family like domain"/>
    <property type="match status" value="1"/>
</dbReference>
<dbReference type="EMBL" id="VRUR01000001">
    <property type="protein sequence ID" value="TXN37959.1"/>
    <property type="molecule type" value="Genomic_DNA"/>
</dbReference>
<evidence type="ECO:0000256" key="1">
    <source>
        <dbReference type="SAM" id="SignalP"/>
    </source>
</evidence>
<dbReference type="Pfam" id="PF12867">
    <property type="entry name" value="DinB_2"/>
    <property type="match status" value="1"/>
</dbReference>
<feature type="domain" description="DinB-like" evidence="2">
    <location>
        <begin position="35"/>
        <end position="190"/>
    </location>
</feature>
<feature type="signal peptide" evidence="1">
    <location>
        <begin position="1"/>
        <end position="18"/>
    </location>
</feature>
<evidence type="ECO:0000259" key="2">
    <source>
        <dbReference type="Pfam" id="PF12867"/>
    </source>
</evidence>